<keyword evidence="3" id="KW-1185">Reference proteome</keyword>
<dbReference type="Proteomes" id="UP000070328">
    <property type="component" value="Unassembled WGS sequence"/>
</dbReference>
<gene>
    <name evidence="2" type="ORF">CSIM01_00313</name>
</gene>
<organism evidence="2 3">
    <name type="scientific">Colletotrichum simmondsii</name>
    <dbReference type="NCBI Taxonomy" id="703756"/>
    <lineage>
        <taxon>Eukaryota</taxon>
        <taxon>Fungi</taxon>
        <taxon>Dikarya</taxon>
        <taxon>Ascomycota</taxon>
        <taxon>Pezizomycotina</taxon>
        <taxon>Sordariomycetes</taxon>
        <taxon>Hypocreomycetidae</taxon>
        <taxon>Glomerellales</taxon>
        <taxon>Glomerellaceae</taxon>
        <taxon>Colletotrichum</taxon>
        <taxon>Colletotrichum acutatum species complex</taxon>
    </lineage>
</organism>
<keyword evidence="1" id="KW-1133">Transmembrane helix</keyword>
<protein>
    <submittedName>
        <fullName evidence="2">Uncharacterized protein</fullName>
    </submittedName>
</protein>
<accession>A0A135SER5</accession>
<dbReference type="AlphaFoldDB" id="A0A135SER5"/>
<feature type="transmembrane region" description="Helical" evidence="1">
    <location>
        <begin position="146"/>
        <end position="169"/>
    </location>
</feature>
<keyword evidence="1" id="KW-0812">Transmembrane</keyword>
<proteinExistence type="predicted"/>
<sequence>MLCGVDSGIEECVVYHEERTATVPRRKARGRAFESLHGAVSRTRQCSSSPKSRAARAQEGGLIRPIRVEGERFVIDKTSSRQVHLYLVKPTRDREPVLVKPSSISRQERPEGAVTTVTSLLATGFMSSMIGFGVSGWGLREASRIWIIRLALVLSFSLPSAMPAASFAWRTPTRLRFPFTVHLGPTGLGLLSSASTFSLRPGAALIDGGPDFLECDRMPKASREGLGRASPSEASEG</sequence>
<reference evidence="2 3" key="1">
    <citation type="submission" date="2014-02" db="EMBL/GenBank/DDBJ databases">
        <title>The genome sequence of Colletotrichum simmondsii CBS122122.</title>
        <authorList>
            <person name="Baroncelli R."/>
            <person name="Thon M.R."/>
        </authorList>
    </citation>
    <scope>NUCLEOTIDE SEQUENCE [LARGE SCALE GENOMIC DNA]</scope>
    <source>
        <strain evidence="2 3">CBS122122</strain>
    </source>
</reference>
<name>A0A135SER5_9PEZI</name>
<evidence type="ECO:0000256" key="1">
    <source>
        <dbReference type="SAM" id="Phobius"/>
    </source>
</evidence>
<dbReference type="EMBL" id="JFBX01000586">
    <property type="protein sequence ID" value="KXH34402.1"/>
    <property type="molecule type" value="Genomic_DNA"/>
</dbReference>
<evidence type="ECO:0000313" key="2">
    <source>
        <dbReference type="EMBL" id="KXH34402.1"/>
    </source>
</evidence>
<feature type="transmembrane region" description="Helical" evidence="1">
    <location>
        <begin position="113"/>
        <end position="134"/>
    </location>
</feature>
<comment type="caution">
    <text evidence="2">The sequence shown here is derived from an EMBL/GenBank/DDBJ whole genome shotgun (WGS) entry which is preliminary data.</text>
</comment>
<keyword evidence="1" id="KW-0472">Membrane</keyword>
<evidence type="ECO:0000313" key="3">
    <source>
        <dbReference type="Proteomes" id="UP000070328"/>
    </source>
</evidence>